<accession>A0A816TLL9</accession>
<evidence type="ECO:0008006" key="3">
    <source>
        <dbReference type="Google" id="ProtNLM"/>
    </source>
</evidence>
<dbReference type="EMBL" id="CAJNRE010011562">
    <property type="protein sequence ID" value="CAF2102631.1"/>
    <property type="molecule type" value="Genomic_DNA"/>
</dbReference>
<organism evidence="1 2">
    <name type="scientific">Rotaria magnacalcarata</name>
    <dbReference type="NCBI Taxonomy" id="392030"/>
    <lineage>
        <taxon>Eukaryota</taxon>
        <taxon>Metazoa</taxon>
        <taxon>Spiralia</taxon>
        <taxon>Gnathifera</taxon>
        <taxon>Rotifera</taxon>
        <taxon>Eurotatoria</taxon>
        <taxon>Bdelloidea</taxon>
        <taxon>Philodinida</taxon>
        <taxon>Philodinidae</taxon>
        <taxon>Rotaria</taxon>
    </lineage>
</organism>
<evidence type="ECO:0000313" key="1">
    <source>
        <dbReference type="EMBL" id="CAF2102631.1"/>
    </source>
</evidence>
<dbReference type="AlphaFoldDB" id="A0A816TLL9"/>
<reference evidence="1" key="1">
    <citation type="submission" date="2021-02" db="EMBL/GenBank/DDBJ databases">
        <authorList>
            <person name="Nowell W R."/>
        </authorList>
    </citation>
    <scope>NUCLEOTIDE SEQUENCE</scope>
</reference>
<dbReference type="Proteomes" id="UP000663824">
    <property type="component" value="Unassembled WGS sequence"/>
</dbReference>
<evidence type="ECO:0000313" key="2">
    <source>
        <dbReference type="Proteomes" id="UP000663824"/>
    </source>
</evidence>
<sequence length="232" mass="26502">MVSVDSSAHKLSSDNFYQYLSTPSPFVLRYFYDQIRALVFIRSRQLFHCPNLVTNGKIHGAAVKNRNKNVGATRSTKFRLDVGTKNVVLTKGYLYMSCGSNSNFHCIVILICTHRTNVEQIFKRATVDAVNSPYDSKTAAEIFYVPASTIRRLRGESSLRSHVGRPSYLSNDEELYFVSLLQLLPKYGQSLGLSYRPGVKWLCLFMNRHANDTKWQREGKTERERAEGFIVN</sequence>
<protein>
    <recommendedName>
        <fullName evidence="3">HTH psq-type domain-containing protein</fullName>
    </recommendedName>
</protein>
<comment type="caution">
    <text evidence="1">The sequence shown here is derived from an EMBL/GenBank/DDBJ whole genome shotgun (WGS) entry which is preliminary data.</text>
</comment>
<proteinExistence type="predicted"/>
<feature type="non-terminal residue" evidence="1">
    <location>
        <position position="1"/>
    </location>
</feature>
<gene>
    <name evidence="1" type="ORF">MBJ925_LOCUS22549</name>
</gene>
<name>A0A816TLL9_9BILA</name>